<evidence type="ECO:0000313" key="4">
    <source>
        <dbReference type="EMBL" id="TGZ74699.1"/>
    </source>
</evidence>
<dbReference type="GO" id="GO:0016323">
    <property type="term" value="C:basolateral plasma membrane"/>
    <property type="evidence" value="ECO:0007669"/>
    <property type="project" value="TreeGrafter"/>
</dbReference>
<protein>
    <recommendedName>
        <fullName evidence="6">Solute carrier organic anion transporter family member</fullName>
    </recommendedName>
</protein>
<dbReference type="Pfam" id="PF03137">
    <property type="entry name" value="OATP"/>
    <property type="match status" value="2"/>
</dbReference>
<feature type="transmembrane region" description="Helical" evidence="3">
    <location>
        <begin position="672"/>
        <end position="695"/>
    </location>
</feature>
<evidence type="ECO:0008006" key="6">
    <source>
        <dbReference type="Google" id="ProtNLM"/>
    </source>
</evidence>
<feature type="transmembrane region" description="Helical" evidence="3">
    <location>
        <begin position="317"/>
        <end position="338"/>
    </location>
</feature>
<feature type="transmembrane region" description="Helical" evidence="3">
    <location>
        <begin position="409"/>
        <end position="436"/>
    </location>
</feature>
<gene>
    <name evidence="4" type="ORF">CRM22_000803</name>
</gene>
<dbReference type="SUPFAM" id="SSF103473">
    <property type="entry name" value="MFS general substrate transporter"/>
    <property type="match status" value="3"/>
</dbReference>
<dbReference type="PANTHER" id="PTHR11388:SF142">
    <property type="entry name" value="SOLUTE CARRIER ORGANIC ANION TRANSPORTER FAMILY MEMBER 5A1"/>
    <property type="match status" value="1"/>
</dbReference>
<keyword evidence="3" id="KW-0812">Transmembrane</keyword>
<dbReference type="EMBL" id="SJOL01001577">
    <property type="protein sequence ID" value="TGZ74699.1"/>
    <property type="molecule type" value="Genomic_DNA"/>
</dbReference>
<evidence type="ECO:0000313" key="5">
    <source>
        <dbReference type="Proteomes" id="UP000308267"/>
    </source>
</evidence>
<keyword evidence="3" id="KW-0472">Membrane</keyword>
<feature type="transmembrane region" description="Helical" evidence="3">
    <location>
        <begin position="247"/>
        <end position="268"/>
    </location>
</feature>
<dbReference type="CDD" id="cd17336">
    <property type="entry name" value="MFS_SLCO_OATP"/>
    <property type="match status" value="1"/>
</dbReference>
<dbReference type="PANTHER" id="PTHR11388">
    <property type="entry name" value="ORGANIC ANION TRANSPORTER"/>
    <property type="match status" value="1"/>
</dbReference>
<evidence type="ECO:0000256" key="3">
    <source>
        <dbReference type="SAM" id="Phobius"/>
    </source>
</evidence>
<dbReference type="InterPro" id="IPR036259">
    <property type="entry name" value="MFS_trans_sf"/>
</dbReference>
<evidence type="ECO:0000256" key="2">
    <source>
        <dbReference type="SAM" id="MobiDB-lite"/>
    </source>
</evidence>
<dbReference type="AlphaFoldDB" id="A0A4S2MHV5"/>
<feature type="transmembrane region" description="Helical" evidence="3">
    <location>
        <begin position="707"/>
        <end position="731"/>
    </location>
</feature>
<feature type="region of interest" description="Disordered" evidence="2">
    <location>
        <begin position="56"/>
        <end position="77"/>
    </location>
</feature>
<proteinExistence type="predicted"/>
<feature type="region of interest" description="Disordered" evidence="2">
    <location>
        <begin position="1109"/>
        <end position="1134"/>
    </location>
</feature>
<feature type="transmembrane region" description="Helical" evidence="3">
    <location>
        <begin position="493"/>
        <end position="516"/>
    </location>
</feature>
<dbReference type="GO" id="GO:0015347">
    <property type="term" value="F:sodium-independent organic anion transmembrane transporter activity"/>
    <property type="evidence" value="ECO:0007669"/>
    <property type="project" value="TreeGrafter"/>
</dbReference>
<dbReference type="STRING" id="147828.A0A4S2MHV5"/>
<reference evidence="4 5" key="1">
    <citation type="journal article" date="2019" name="BMC Genomics">
        <title>New insights from Opisthorchis felineus genome: update on genomics of the epidemiologically important liver flukes.</title>
        <authorList>
            <person name="Ershov N.I."/>
            <person name="Mordvinov V.A."/>
            <person name="Prokhortchouk E.B."/>
            <person name="Pakharukova M.Y."/>
            <person name="Gunbin K.V."/>
            <person name="Ustyantsev K."/>
            <person name="Genaev M.A."/>
            <person name="Blinov A.G."/>
            <person name="Mazur A."/>
            <person name="Boulygina E."/>
            <person name="Tsygankova S."/>
            <person name="Khrameeva E."/>
            <person name="Chekanov N."/>
            <person name="Fan G."/>
            <person name="Xiao A."/>
            <person name="Zhang H."/>
            <person name="Xu X."/>
            <person name="Yang H."/>
            <person name="Solovyev V."/>
            <person name="Lee S.M."/>
            <person name="Liu X."/>
            <person name="Afonnikov D.A."/>
            <person name="Skryabin K.G."/>
        </authorList>
    </citation>
    <scope>NUCLEOTIDE SEQUENCE [LARGE SCALE GENOMIC DNA]</scope>
    <source>
        <strain evidence="4">AK-0245</strain>
        <tissue evidence="4">Whole organism</tissue>
    </source>
</reference>
<feature type="transmembrane region" description="Helical" evidence="3">
    <location>
        <begin position="1037"/>
        <end position="1058"/>
    </location>
</feature>
<dbReference type="InterPro" id="IPR004156">
    <property type="entry name" value="OATP"/>
</dbReference>
<dbReference type="Gene3D" id="1.20.1250.20">
    <property type="entry name" value="MFS general substrate transporter like domains"/>
    <property type="match status" value="1"/>
</dbReference>
<feature type="transmembrane region" description="Helical" evidence="3">
    <location>
        <begin position="743"/>
        <end position="763"/>
    </location>
</feature>
<comment type="caution">
    <text evidence="4">The sequence shown here is derived from an EMBL/GenBank/DDBJ whole genome shotgun (WGS) entry which is preliminary data.</text>
</comment>
<dbReference type="GO" id="GO:0043252">
    <property type="term" value="P:sodium-independent organic anion transport"/>
    <property type="evidence" value="ECO:0007669"/>
    <property type="project" value="TreeGrafter"/>
</dbReference>
<evidence type="ECO:0000256" key="1">
    <source>
        <dbReference type="ARBA" id="ARBA00023157"/>
    </source>
</evidence>
<feature type="compositionally biased region" description="Polar residues" evidence="2">
    <location>
        <begin position="1112"/>
        <end position="1123"/>
    </location>
</feature>
<accession>A0A4S2MHV5</accession>
<dbReference type="Proteomes" id="UP000308267">
    <property type="component" value="Unassembled WGS sequence"/>
</dbReference>
<name>A0A4S2MHV5_OPIFE</name>
<dbReference type="OrthoDB" id="5062115at2759"/>
<organism evidence="4 5">
    <name type="scientific">Opisthorchis felineus</name>
    <dbReference type="NCBI Taxonomy" id="147828"/>
    <lineage>
        <taxon>Eukaryota</taxon>
        <taxon>Metazoa</taxon>
        <taxon>Spiralia</taxon>
        <taxon>Lophotrochozoa</taxon>
        <taxon>Platyhelminthes</taxon>
        <taxon>Trematoda</taxon>
        <taxon>Digenea</taxon>
        <taxon>Opisthorchiida</taxon>
        <taxon>Opisthorchiata</taxon>
        <taxon>Opisthorchiidae</taxon>
        <taxon>Opisthorchis</taxon>
    </lineage>
</organism>
<feature type="transmembrane region" description="Helical" evidence="3">
    <location>
        <begin position="448"/>
        <end position="473"/>
    </location>
</feature>
<keyword evidence="5" id="KW-1185">Reference proteome</keyword>
<keyword evidence="1" id="KW-1015">Disulfide bond</keyword>
<sequence>MPTPYLSRTASQHSPTLSGAPCSIGDANLEQRVPIDWDTNVVNFISACRHPGLVRRTSVAASHAPTDGSSSFKRRHRRNLSAATTVGFGRAPDTPRSFPKPFQSIFNFHPQANNFNSFSKPPAFARPSLYGHTRNISDPTSCWECYRVDVKPSGPGHFLDHPIYPLLHLSRQYSGTSPERVDEYATSGEAKSQASPYLPAWQPAYTAGWVEVDGDDHKKKLDSDKISIASLEERCLLACLQPCATPATVLIGLFFAMFTQTMVVSGLVNSMLTTLERRFGFTTRQAGYIVSCCEGAGVLTTVAISFINGRKHNRLRIVGLATLLMSFAFALFTLPHFIVGPYQPNQSSVVNVRSSVSTLKTYQLCTNQSSLPVPNNLCLESNITVLDDSAPNLVTVAKTSEDPMSSLSLLILCVAMVLAGIGAGPLLVLAPTYLWDNLSAKQYPLYSAVLYSAGGLGPACGFLAGAGFLSIYIDFPFVRPPTGLSRNDPLWLGAWWMGMLVCASMTFVAALPVTAFPKRLSIRKCIQVEPASSTVENNKAAGVAVPVSPTVKASKLSAVEPLSQDTLYHRMASEFKINHCRKLYNSCVLRTHHTSIDETEHRANSDLALPVSKVSTMPRVEQRPRIHSSEEYSPKPPASPNCPLAFVKLHHQTKSKTRKFVLVLRRVLVNPVWFGVTFTTVVEHSIVAAFLTFAAKYIEGMFQIPPYLASIHTGAVVVPGALIGIITGAIFMRHYRPRIDRALSSVCLVIALTVVTTLSLMLLGCSGNRIAGLTATYDGQPWPRLYGIAQLKPPNLTAPCNRFVLPHVDGEADHEQISNREQCSSLHFDPVCWKQAVRTPESDKSNTGPRSLTYFNPCFAGCRGSDASSDLPGNPKEDLSHCRCVTGNRVNPSGAPPSNRSIDASNFGHVTPGRCPTGCSQYIVFLAILFLHILCTGLLQNPSNIITLSCVASEDSAVALGFQLFFMRTLAYIPAPIYFGQLFDAVCQYRVAKANNLHHSSDPPTVQLPTSAGMMLTQSGSSQDGSCIQYNVDGLPFVWLGLVLALKLISLISALLTWQIARRQAALLKSTSSDDLKSVDICKPTAPDVPSLPPIDQIIRRDFGTDLDKLPEQQSATTQSESIAGTPLDDPPRP</sequence>
<dbReference type="NCBIfam" id="TIGR00805">
    <property type="entry name" value="oat"/>
    <property type="match status" value="1"/>
</dbReference>
<keyword evidence="3" id="KW-1133">Transmembrane helix</keyword>